<protein>
    <submittedName>
        <fullName evidence="4">Alpha/beta hydrolase</fullName>
    </submittedName>
</protein>
<dbReference type="AlphaFoldDB" id="A0A4R5K6A3"/>
<dbReference type="EMBL" id="SMRT01000037">
    <property type="protein sequence ID" value="TDF89421.1"/>
    <property type="molecule type" value="Genomic_DNA"/>
</dbReference>
<comment type="similarity">
    <text evidence="1">Belongs to the peptidase S33 family.</text>
</comment>
<sequence>MKKTNLLMDLILRKRNQRQNAELLQIQSPNSIVESRYVKIGGIDQWVTIRGEDRNNPVLLVIHGGPASTYSIFSPLLRSWEKYFTIVQWDQRGAGKTFTRNGEDGYGTISFDILTQDGIELAEYLINKLHQPQVILLGSSVGSLTGIMMAKQRPDLFYAYVGTDQNAPDSGNLAYRLTLDALRAAGHSKGAQLVEKMGPDRSKWNRKDFDKRNQYLVKASQDVPNMVMDLILPCMLSSPEHRISDIIDYFRGMSFSLHHLFDALVTFDFSKVGFRFELPVFIFHGDKDIVTPTALAKSFFDGIEAPHKEFTLIRNAGHLACFARAEQFLEELLNRVLPLIADTNNKTQKR</sequence>
<dbReference type="RefSeq" id="WP_133236914.1">
    <property type="nucleotide sequence ID" value="NZ_SMRT01000037.1"/>
</dbReference>
<organism evidence="4 5">
    <name type="scientific">Paenibacillus piri</name>
    <dbReference type="NCBI Taxonomy" id="2547395"/>
    <lineage>
        <taxon>Bacteria</taxon>
        <taxon>Bacillati</taxon>
        <taxon>Bacillota</taxon>
        <taxon>Bacilli</taxon>
        <taxon>Bacillales</taxon>
        <taxon>Paenibacillaceae</taxon>
        <taxon>Paenibacillus</taxon>
    </lineage>
</organism>
<dbReference type="PANTHER" id="PTHR43433:SF5">
    <property type="entry name" value="AB HYDROLASE-1 DOMAIN-CONTAINING PROTEIN"/>
    <property type="match status" value="1"/>
</dbReference>
<dbReference type="SUPFAM" id="SSF53474">
    <property type="entry name" value="alpha/beta-Hydrolases"/>
    <property type="match status" value="1"/>
</dbReference>
<dbReference type="InterPro" id="IPR002410">
    <property type="entry name" value="Peptidase_S33"/>
</dbReference>
<evidence type="ECO:0000313" key="4">
    <source>
        <dbReference type="EMBL" id="TDF89421.1"/>
    </source>
</evidence>
<comment type="caution">
    <text evidence="4">The sequence shown here is derived from an EMBL/GenBank/DDBJ whole genome shotgun (WGS) entry which is preliminary data.</text>
</comment>
<dbReference type="Pfam" id="PF00561">
    <property type="entry name" value="Abhydrolase_1"/>
    <property type="match status" value="1"/>
</dbReference>
<dbReference type="OrthoDB" id="53505at2"/>
<evidence type="ECO:0000256" key="2">
    <source>
        <dbReference type="ARBA" id="ARBA00022801"/>
    </source>
</evidence>
<dbReference type="Gene3D" id="3.40.50.1820">
    <property type="entry name" value="alpha/beta hydrolase"/>
    <property type="match status" value="1"/>
</dbReference>
<gene>
    <name evidence="4" type="ORF">E1757_34680</name>
</gene>
<keyword evidence="5" id="KW-1185">Reference proteome</keyword>
<evidence type="ECO:0000313" key="5">
    <source>
        <dbReference type="Proteomes" id="UP000295636"/>
    </source>
</evidence>
<dbReference type="InterPro" id="IPR000073">
    <property type="entry name" value="AB_hydrolase_1"/>
</dbReference>
<evidence type="ECO:0000259" key="3">
    <source>
        <dbReference type="Pfam" id="PF00561"/>
    </source>
</evidence>
<dbReference type="GO" id="GO:0004177">
    <property type="term" value="F:aminopeptidase activity"/>
    <property type="evidence" value="ECO:0007669"/>
    <property type="project" value="UniProtKB-EC"/>
</dbReference>
<evidence type="ECO:0000256" key="1">
    <source>
        <dbReference type="ARBA" id="ARBA00010088"/>
    </source>
</evidence>
<reference evidence="4 5" key="1">
    <citation type="submission" date="2019-03" db="EMBL/GenBank/DDBJ databases">
        <title>This is whole genome sequence of Paenibacillus sp MS74 strain.</title>
        <authorList>
            <person name="Trinh H.N."/>
        </authorList>
    </citation>
    <scope>NUCLEOTIDE SEQUENCE [LARGE SCALE GENOMIC DNA]</scope>
    <source>
        <strain evidence="4 5">MS74</strain>
    </source>
</reference>
<keyword evidence="2 4" id="KW-0378">Hydrolase</keyword>
<name>A0A4R5K6A3_9BACL</name>
<feature type="domain" description="AB hydrolase-1" evidence="3">
    <location>
        <begin position="57"/>
        <end position="322"/>
    </location>
</feature>
<proteinExistence type="inferred from homology"/>
<dbReference type="InterPro" id="IPR029058">
    <property type="entry name" value="AB_hydrolase_fold"/>
</dbReference>
<accession>A0A4R5K6A3</accession>
<dbReference type="GO" id="GO:0006508">
    <property type="term" value="P:proteolysis"/>
    <property type="evidence" value="ECO:0007669"/>
    <property type="project" value="InterPro"/>
</dbReference>
<dbReference type="InterPro" id="IPR050471">
    <property type="entry name" value="AB_hydrolase"/>
</dbReference>
<dbReference type="Proteomes" id="UP000295636">
    <property type="component" value="Unassembled WGS sequence"/>
</dbReference>
<dbReference type="PRINTS" id="PR00793">
    <property type="entry name" value="PROAMNOPTASE"/>
</dbReference>
<dbReference type="PANTHER" id="PTHR43433">
    <property type="entry name" value="HYDROLASE, ALPHA/BETA FOLD FAMILY PROTEIN"/>
    <property type="match status" value="1"/>
</dbReference>